<feature type="compositionally biased region" description="Polar residues" evidence="1">
    <location>
        <begin position="760"/>
        <end position="776"/>
    </location>
</feature>
<gene>
    <name evidence="2" type="ORF">PBRASI_LOCUS7297</name>
</gene>
<feature type="compositionally biased region" description="Polar residues" evidence="1">
    <location>
        <begin position="499"/>
        <end position="509"/>
    </location>
</feature>
<feature type="compositionally biased region" description="Polar residues" evidence="1">
    <location>
        <begin position="660"/>
        <end position="676"/>
    </location>
</feature>
<feature type="compositionally biased region" description="Low complexity" evidence="1">
    <location>
        <begin position="28"/>
        <end position="39"/>
    </location>
</feature>
<protein>
    <submittedName>
        <fullName evidence="2">3501_t:CDS:1</fullName>
    </submittedName>
</protein>
<evidence type="ECO:0000313" key="2">
    <source>
        <dbReference type="EMBL" id="CAG8594363.1"/>
    </source>
</evidence>
<feature type="compositionally biased region" description="Polar residues" evidence="1">
    <location>
        <begin position="563"/>
        <end position="575"/>
    </location>
</feature>
<feature type="region of interest" description="Disordered" evidence="1">
    <location>
        <begin position="1"/>
        <end position="77"/>
    </location>
</feature>
<accession>A0A9N9CCT2</accession>
<feature type="compositionally biased region" description="Polar residues" evidence="1">
    <location>
        <begin position="686"/>
        <end position="711"/>
    </location>
</feature>
<feature type="region of interest" description="Disordered" evidence="1">
    <location>
        <begin position="371"/>
        <end position="391"/>
    </location>
</feature>
<dbReference type="EMBL" id="CAJVPI010001098">
    <property type="protein sequence ID" value="CAG8594363.1"/>
    <property type="molecule type" value="Genomic_DNA"/>
</dbReference>
<sequence>MRELLLVRKLEEENAKRKQTGDTIKDTSASGGLSSQSHSCEPTKEDLYSCKDIANSSSPATDANSQNPPSSNESQEILAPEIENFVDNKEHLLEENAYVENTNLDENQIPNSMENTHTTLDSSINNFPEISEEERRQQEESALELKTRRESLKEFFRQQQPYVRETTDTCKRALSEAEYAIPISTGTVLLDADKAIGSQEPAGKLPYLEEENTINGASDEAESVAKLPTAEDEPKTTNMENKNLSAPPLAELSPDEKRQKAAASRAMQKKSLREMMKQKRRQVTTEHKEESDGSIIIITPNTKNTETNLQATGDIQTNAGVADADSDGSVDLDALIAQGSDLDSSGINLEIDGVNDDDDDFWKVDSSELEKHLTPSTSPLRQLSPDPQNVPAMALFQRSRPEVIEEEEDLSDTILAVDDQEVDDLWDSSADTHNYELESKEEDEFDRSLDTQITPVLKPISSPSPSPSPRPSLSGGKSGIPTGLPRPGFAPHFGGFPLSPNSSRASSNADPDEFETLSNGSHTSVRSTSSSKSGASSIRRPSTTMGIRAPSRIGSHGAISPSRIGSPNYSGIATPSRSRSMSIVSNSSAEESTTSSAGGAHSPIRIASPTRGLRTHQGIPSGIPTGTRPRSRSRVSTSSTDEVLTRPASVAGTPIRPLNRASTQIGTKTSNIISPNKKTKSGVPEATNSKIASSKVTSPARASSTRITSPSRGLRSPQAITSGIPTGSRPRTQSRISTSSTNEGLTRPASVAGTPVRSLNRASTQIGTTKTSSTISPIRKTKSGVPGATNSKIASVKVTSSTRTSSTSTTASGSKSLRIRD</sequence>
<feature type="compositionally biased region" description="Low complexity" evidence="1">
    <location>
        <begin position="518"/>
        <end position="542"/>
    </location>
</feature>
<feature type="compositionally biased region" description="Basic and acidic residues" evidence="1">
    <location>
        <begin position="1"/>
        <end position="25"/>
    </location>
</feature>
<name>A0A9N9CCT2_9GLOM</name>
<feature type="compositionally biased region" description="Low complexity" evidence="1">
    <location>
        <begin position="576"/>
        <end position="600"/>
    </location>
</feature>
<feature type="compositionally biased region" description="Polar residues" evidence="1">
    <location>
        <begin position="374"/>
        <end position="387"/>
    </location>
</feature>
<comment type="caution">
    <text evidence="2">The sequence shown here is derived from an EMBL/GenBank/DDBJ whole genome shotgun (WGS) entry which is preliminary data.</text>
</comment>
<feature type="compositionally biased region" description="Low complexity" evidence="1">
    <location>
        <begin position="64"/>
        <end position="76"/>
    </location>
</feature>
<feature type="compositionally biased region" description="Polar residues" evidence="1">
    <location>
        <begin position="54"/>
        <end position="63"/>
    </location>
</feature>
<organism evidence="2 3">
    <name type="scientific">Paraglomus brasilianum</name>
    <dbReference type="NCBI Taxonomy" id="144538"/>
    <lineage>
        <taxon>Eukaryota</taxon>
        <taxon>Fungi</taxon>
        <taxon>Fungi incertae sedis</taxon>
        <taxon>Mucoromycota</taxon>
        <taxon>Glomeromycotina</taxon>
        <taxon>Glomeromycetes</taxon>
        <taxon>Paraglomerales</taxon>
        <taxon>Paraglomeraceae</taxon>
        <taxon>Paraglomus</taxon>
    </lineage>
</organism>
<feature type="compositionally biased region" description="Low complexity" evidence="1">
    <location>
        <begin position="794"/>
        <end position="821"/>
    </location>
</feature>
<feature type="compositionally biased region" description="Polar residues" evidence="1">
    <location>
        <begin position="718"/>
        <end position="744"/>
    </location>
</feature>
<feature type="region of interest" description="Disordered" evidence="1">
    <location>
        <begin position="216"/>
        <end position="292"/>
    </location>
</feature>
<evidence type="ECO:0000256" key="1">
    <source>
        <dbReference type="SAM" id="MobiDB-lite"/>
    </source>
</evidence>
<keyword evidence="3" id="KW-1185">Reference proteome</keyword>
<proteinExistence type="predicted"/>
<feature type="compositionally biased region" description="Basic and acidic residues" evidence="1">
    <location>
        <begin position="271"/>
        <end position="291"/>
    </location>
</feature>
<reference evidence="2" key="1">
    <citation type="submission" date="2021-06" db="EMBL/GenBank/DDBJ databases">
        <authorList>
            <person name="Kallberg Y."/>
            <person name="Tangrot J."/>
            <person name="Rosling A."/>
        </authorList>
    </citation>
    <scope>NUCLEOTIDE SEQUENCE</scope>
    <source>
        <strain evidence="2">BR232B</strain>
    </source>
</reference>
<dbReference type="OrthoDB" id="2443517at2759"/>
<feature type="region of interest" description="Disordered" evidence="1">
    <location>
        <begin position="404"/>
        <end position="821"/>
    </location>
</feature>
<evidence type="ECO:0000313" key="3">
    <source>
        <dbReference type="Proteomes" id="UP000789739"/>
    </source>
</evidence>
<dbReference type="Proteomes" id="UP000789739">
    <property type="component" value="Unassembled WGS sequence"/>
</dbReference>
<dbReference type="AlphaFoldDB" id="A0A9N9CCT2"/>